<dbReference type="EMBL" id="JABVEC010000006">
    <property type="protein sequence ID" value="MBC6466034.1"/>
    <property type="molecule type" value="Genomic_DNA"/>
</dbReference>
<reference evidence="5 6" key="1">
    <citation type="submission" date="2020-06" db="EMBL/GenBank/DDBJ databases">
        <title>Actinomadura xiongansis sp. nov., isolated from soil of Baiyangdian.</title>
        <authorList>
            <person name="Zhang X."/>
        </authorList>
    </citation>
    <scope>NUCLEOTIDE SEQUENCE [LARGE SCALE GENOMIC DNA]</scope>
    <source>
        <strain evidence="5 6">HBUM206468</strain>
    </source>
</reference>
<dbReference type="InterPro" id="IPR052336">
    <property type="entry name" value="MlaD_Phospholipid_Transporter"/>
</dbReference>
<evidence type="ECO:0000259" key="4">
    <source>
        <dbReference type="Pfam" id="PF11887"/>
    </source>
</evidence>
<proteinExistence type="predicted"/>
<dbReference type="RefSeq" id="WP_187243037.1">
    <property type="nucleotide sequence ID" value="NZ_BAAAOK010000028.1"/>
</dbReference>
<dbReference type="Pfam" id="PF02470">
    <property type="entry name" value="MlaD"/>
    <property type="match status" value="1"/>
</dbReference>
<evidence type="ECO:0000256" key="1">
    <source>
        <dbReference type="SAM" id="MobiDB-lite"/>
    </source>
</evidence>
<keyword evidence="2" id="KW-1133">Transmembrane helix</keyword>
<dbReference type="InterPro" id="IPR003399">
    <property type="entry name" value="Mce/MlaD"/>
</dbReference>
<comment type="caution">
    <text evidence="5">The sequence shown here is derived from an EMBL/GenBank/DDBJ whole genome shotgun (WGS) entry which is preliminary data.</text>
</comment>
<organism evidence="5 6">
    <name type="scientific">Actinomadura alba</name>
    <dbReference type="NCBI Taxonomy" id="406431"/>
    <lineage>
        <taxon>Bacteria</taxon>
        <taxon>Bacillati</taxon>
        <taxon>Actinomycetota</taxon>
        <taxon>Actinomycetes</taxon>
        <taxon>Streptosporangiales</taxon>
        <taxon>Thermomonosporaceae</taxon>
        <taxon>Actinomadura</taxon>
    </lineage>
</organism>
<feature type="transmembrane region" description="Helical" evidence="2">
    <location>
        <begin position="398"/>
        <end position="422"/>
    </location>
</feature>
<dbReference type="Pfam" id="PF11887">
    <property type="entry name" value="Mce4_CUP1"/>
    <property type="match status" value="1"/>
</dbReference>
<dbReference type="InterPro" id="IPR005693">
    <property type="entry name" value="Mce"/>
</dbReference>
<keyword evidence="2" id="KW-0472">Membrane</keyword>
<dbReference type="PANTHER" id="PTHR33371">
    <property type="entry name" value="INTERMEMBRANE PHOSPHOLIPID TRANSPORT SYSTEM BINDING PROTEIN MLAD-RELATED"/>
    <property type="match status" value="1"/>
</dbReference>
<dbReference type="NCBIfam" id="TIGR00996">
    <property type="entry name" value="Mtu_fam_mce"/>
    <property type="match status" value="1"/>
</dbReference>
<accession>A0ABR7LNA7</accession>
<feature type="domain" description="Mce/MlaD" evidence="3">
    <location>
        <begin position="36"/>
        <end position="110"/>
    </location>
</feature>
<evidence type="ECO:0000313" key="6">
    <source>
        <dbReference type="Proteomes" id="UP000805614"/>
    </source>
</evidence>
<gene>
    <name evidence="5" type="ORF">HKK74_11060</name>
</gene>
<dbReference type="Proteomes" id="UP000805614">
    <property type="component" value="Unassembled WGS sequence"/>
</dbReference>
<evidence type="ECO:0000313" key="5">
    <source>
        <dbReference type="EMBL" id="MBC6466034.1"/>
    </source>
</evidence>
<feature type="region of interest" description="Disordered" evidence="1">
    <location>
        <begin position="342"/>
        <end position="362"/>
    </location>
</feature>
<keyword evidence="6" id="KW-1185">Reference proteome</keyword>
<evidence type="ECO:0000256" key="2">
    <source>
        <dbReference type="SAM" id="Phobius"/>
    </source>
</evidence>
<keyword evidence="2" id="KW-0812">Transmembrane</keyword>
<dbReference type="InterPro" id="IPR024516">
    <property type="entry name" value="Mce_C"/>
</dbReference>
<protein>
    <submittedName>
        <fullName evidence="5">MCE family protein</fullName>
    </submittedName>
</protein>
<dbReference type="PANTHER" id="PTHR33371:SF4">
    <property type="entry name" value="INTERMEMBRANE PHOSPHOLIPID TRANSPORT SYSTEM BINDING PROTEIN MLAD"/>
    <property type="match status" value="1"/>
</dbReference>
<evidence type="ECO:0000259" key="3">
    <source>
        <dbReference type="Pfam" id="PF02470"/>
    </source>
</evidence>
<feature type="domain" description="Mammalian cell entry C-terminal" evidence="4">
    <location>
        <begin position="119"/>
        <end position="328"/>
    </location>
</feature>
<name>A0ABR7LNA7_9ACTN</name>
<sequence>MNRRILVNLAAFAALAGVLVVWAIQNVVRFDFIERPYRLTAEFSSSPGLHPGFEVAYLGVRVGKVSSVELEGNKVVARLDIDRGVTIPRSVTAAAARKSAVGEPYIELTPAAGQGRAPALSPGSVIPVSRTSVPQSYGELFGAVNRALSAVDPEDAGTLVHELSVGWDGRSESLRELIDGGDQLTGTFAANPELIDGLTRDLTTITNVVARHRGELGEGIDDLAALTAALREVRTELTALRDRGPGFVDRADRLLGRAEADYYCAVDALGTTLPRLLTPEALGDLRHTLALAPDLVEALNGVLGTDQGQAVLNVVFIITTRQKAALEYKSPLPQPKVAKIPSCPDGRNPGLVKQRAPATGDPSAYSQAAAVRKVTQPGDAVNTGKNAASETPAGPPAWLVYVPPLLALLVLIKVMAGALPLLPRRRRRQ</sequence>